<evidence type="ECO:0000313" key="1">
    <source>
        <dbReference type="EMBL" id="AOS64640.1"/>
    </source>
</evidence>
<protein>
    <submittedName>
        <fullName evidence="1">Uncharacterized protein</fullName>
    </submittedName>
</protein>
<dbReference type="Proteomes" id="UP000095210">
    <property type="component" value="Chromosome"/>
</dbReference>
<organism evidence="1 2">
    <name type="scientific">Actinoalloteichus hymeniacidonis</name>
    <dbReference type="NCBI Taxonomy" id="340345"/>
    <lineage>
        <taxon>Bacteria</taxon>
        <taxon>Bacillati</taxon>
        <taxon>Actinomycetota</taxon>
        <taxon>Actinomycetes</taxon>
        <taxon>Pseudonocardiales</taxon>
        <taxon>Pseudonocardiaceae</taxon>
        <taxon>Actinoalloteichus</taxon>
    </lineage>
</organism>
<keyword evidence="2" id="KW-1185">Reference proteome</keyword>
<dbReference type="AlphaFoldDB" id="A0AAC9HUA9"/>
<proteinExistence type="predicted"/>
<reference evidence="2" key="1">
    <citation type="submission" date="2016-03" db="EMBL/GenBank/DDBJ databases">
        <title>Complete genome sequence of the type strain Actinoalloteichus hymeniacidonis DSM 45092.</title>
        <authorList>
            <person name="Schaffert L."/>
            <person name="Albersmeier A."/>
            <person name="Winkler A."/>
            <person name="Kalinowski J."/>
            <person name="Zotchev S."/>
            <person name="Ruckert C."/>
        </authorList>
    </citation>
    <scope>NUCLEOTIDE SEQUENCE [LARGE SCALE GENOMIC DNA]</scope>
    <source>
        <strain evidence="2">HPA177(T) (DSM 45092(T))</strain>
    </source>
</reference>
<gene>
    <name evidence="1" type="ORF">TL08_19245</name>
</gene>
<sequence length="75" mass="8496">MRFFYVRTLGRGDTHLADARHGCGPEVVPVCDPRSPFRPLNRTPLQICFYDWQPCAACLAAHHEPTPVRHLAVAR</sequence>
<evidence type="ECO:0000313" key="2">
    <source>
        <dbReference type="Proteomes" id="UP000095210"/>
    </source>
</evidence>
<dbReference type="KEGG" id="ahm:TL08_19245"/>
<accession>A0AAC9HUA9</accession>
<name>A0AAC9HUA9_9PSEU</name>
<dbReference type="EMBL" id="CP014859">
    <property type="protein sequence ID" value="AOS64640.1"/>
    <property type="molecule type" value="Genomic_DNA"/>
</dbReference>